<keyword evidence="1" id="KW-0812">Transmembrane</keyword>
<keyword evidence="2" id="KW-0732">Signal</keyword>
<proteinExistence type="predicted"/>
<dbReference type="AlphaFoldDB" id="A0AA88GVZ4"/>
<accession>A0AA88GVZ4</accession>
<comment type="caution">
    <text evidence="3">The sequence shown here is derived from an EMBL/GenBank/DDBJ whole genome shotgun (WGS) entry which is preliminary data.</text>
</comment>
<protein>
    <recommendedName>
        <fullName evidence="5">Membrane-associated protein</fullName>
    </recommendedName>
</protein>
<dbReference type="EMBL" id="PYSW02000014">
    <property type="protein sequence ID" value="KAG2386886.1"/>
    <property type="molecule type" value="Genomic_DNA"/>
</dbReference>
<organism evidence="3 4">
    <name type="scientific">Naegleria lovaniensis</name>
    <name type="common">Amoeba</name>
    <dbReference type="NCBI Taxonomy" id="51637"/>
    <lineage>
        <taxon>Eukaryota</taxon>
        <taxon>Discoba</taxon>
        <taxon>Heterolobosea</taxon>
        <taxon>Tetramitia</taxon>
        <taxon>Eutetramitia</taxon>
        <taxon>Vahlkampfiidae</taxon>
        <taxon>Naegleria</taxon>
    </lineage>
</organism>
<sequence>MNITPRSVLAVIILVAVLLTFSHGLVAASPFQPLQPQFLSTLSEHATSQQIVEYYFYENVYTDANCTQRTGAKFLKAAATTPCVAGPPQVTCQQITGFNLYGYRTCVSTPPKVESGMGALAFYNNQNCSNTASTTLTSTTLPPSSTIPHSVEVVVYYPMFECTTDVFDVSSRVKLDTLKYHMFKGDLTCKQETDSWEVDTSCAPYGPSGSMLFVINPAMVYYDMYTDASCTKSTLSLVVANASCTPSQTCSRIEMFPTLEFYGYRSCHSSVPAPRQGQVMSVRYGNATTCKLPRIPMISYLPNGVCSPFDPFITSMTNFSAMATCSQYTSYYGENCGASNVYTQYTTTNNNNNGAICSKTNDATGFSLSCNSLPMANGYISYDLYSDNVCTKRIGNPSSFALMKPSQLCIPNTNCVLVPGTNNMYGVSNCSNTLPTPPPGQMVMHSFASNDCSSSSLKYSQYYAIGVCTANMMGTGSIMPISCSSYISYSDTKCQNFISQLNYTAGVCTPNGAGNTLTFACNLPKQSASTKRGVSMGVSTMMMEHHCAIMMLFMLLLVFIA</sequence>
<feature type="signal peptide" evidence="2">
    <location>
        <begin position="1"/>
        <end position="28"/>
    </location>
</feature>
<dbReference type="Proteomes" id="UP000816034">
    <property type="component" value="Unassembled WGS sequence"/>
</dbReference>
<feature type="transmembrane region" description="Helical" evidence="1">
    <location>
        <begin position="541"/>
        <end position="560"/>
    </location>
</feature>
<keyword evidence="1" id="KW-0472">Membrane</keyword>
<evidence type="ECO:0008006" key="5">
    <source>
        <dbReference type="Google" id="ProtNLM"/>
    </source>
</evidence>
<dbReference type="RefSeq" id="XP_044550878.1">
    <property type="nucleotide sequence ID" value="XM_044691282.1"/>
</dbReference>
<evidence type="ECO:0000313" key="4">
    <source>
        <dbReference type="Proteomes" id="UP000816034"/>
    </source>
</evidence>
<keyword evidence="1" id="KW-1133">Transmembrane helix</keyword>
<gene>
    <name evidence="3" type="ORF">C9374_001921</name>
</gene>
<evidence type="ECO:0000256" key="1">
    <source>
        <dbReference type="SAM" id="Phobius"/>
    </source>
</evidence>
<feature type="chain" id="PRO_5041724649" description="Membrane-associated protein" evidence="2">
    <location>
        <begin position="29"/>
        <end position="561"/>
    </location>
</feature>
<dbReference type="GeneID" id="68094377"/>
<evidence type="ECO:0000256" key="2">
    <source>
        <dbReference type="SAM" id="SignalP"/>
    </source>
</evidence>
<reference evidence="3 4" key="1">
    <citation type="journal article" date="2018" name="BMC Genomics">
        <title>The genome of Naegleria lovaniensis, the basis for a comparative approach to unravel pathogenicity factors of the human pathogenic amoeba N. fowleri.</title>
        <authorList>
            <person name="Liechti N."/>
            <person name="Schurch N."/>
            <person name="Bruggmann R."/>
            <person name="Wittwer M."/>
        </authorList>
    </citation>
    <scope>NUCLEOTIDE SEQUENCE [LARGE SCALE GENOMIC DNA]</scope>
    <source>
        <strain evidence="3 4">ATCC 30569</strain>
    </source>
</reference>
<keyword evidence="4" id="KW-1185">Reference proteome</keyword>
<name>A0AA88GVZ4_NAELO</name>
<evidence type="ECO:0000313" key="3">
    <source>
        <dbReference type="EMBL" id="KAG2386886.1"/>
    </source>
</evidence>